<evidence type="ECO:0000256" key="3">
    <source>
        <dbReference type="ARBA" id="ARBA00022989"/>
    </source>
</evidence>
<dbReference type="InterPro" id="IPR006634">
    <property type="entry name" value="TLC-dom"/>
</dbReference>
<evidence type="ECO:0000313" key="9">
    <source>
        <dbReference type="Proteomes" id="UP000694559"/>
    </source>
</evidence>
<comment type="subcellular location">
    <subcellularLocation>
        <location evidence="1">Membrane</location>
        <topology evidence="1">Multi-pass membrane protein</topology>
    </subcellularLocation>
</comment>
<reference evidence="8" key="2">
    <citation type="submission" date="2025-09" db="UniProtKB">
        <authorList>
            <consortium name="Ensembl"/>
        </authorList>
    </citation>
    <scope>IDENTIFICATION</scope>
</reference>
<dbReference type="GeneTree" id="ENSGT00390000008162"/>
<organism evidence="8 9">
    <name type="scientific">Naja naja</name>
    <name type="common">Indian cobra</name>
    <dbReference type="NCBI Taxonomy" id="35670"/>
    <lineage>
        <taxon>Eukaryota</taxon>
        <taxon>Metazoa</taxon>
        <taxon>Chordata</taxon>
        <taxon>Craniata</taxon>
        <taxon>Vertebrata</taxon>
        <taxon>Euteleostomi</taxon>
        <taxon>Lepidosauria</taxon>
        <taxon>Squamata</taxon>
        <taxon>Bifurcata</taxon>
        <taxon>Unidentata</taxon>
        <taxon>Episquamata</taxon>
        <taxon>Toxicofera</taxon>
        <taxon>Serpentes</taxon>
        <taxon>Colubroidea</taxon>
        <taxon>Elapidae</taxon>
        <taxon>Elapinae</taxon>
        <taxon>Naja</taxon>
    </lineage>
</organism>
<accession>A0A8C6XXN0</accession>
<evidence type="ECO:0000256" key="5">
    <source>
        <dbReference type="PROSITE-ProRule" id="PRU00205"/>
    </source>
</evidence>
<sequence length="258" mass="28832">MSPILLQVISSILAWFFLFCGFLHQNRHRRTEWSCRMVTFLHGLMVTFLSGYIVFIDGPWPLTHAGHPNTPLQEFALCLSLGYFILDFCCCVLLNSEGDLILSHHLLSMGGMSLVLDSGKSGPEINAIVFVSEITNPFLQMRWFLRDSGRYNSFAGDVVDVLFVALFLGLRIVGGAWIMHSVMKSSKTFGTLKGGILAMYGVSFMFLMESSVLARRKSTRNSRLGKTEEAEEITPSGHLNQSANGCENCTKDCVVNWR</sequence>
<dbReference type="Proteomes" id="UP000694559">
    <property type="component" value="Unplaced"/>
</dbReference>
<dbReference type="OrthoDB" id="506011at2759"/>
<name>A0A8C6XXN0_NAJNA</name>
<dbReference type="OMA" id="QSANGCE"/>
<evidence type="ECO:0000256" key="2">
    <source>
        <dbReference type="ARBA" id="ARBA00022692"/>
    </source>
</evidence>
<feature type="transmembrane region" description="Helical" evidence="6">
    <location>
        <begin position="194"/>
        <end position="214"/>
    </location>
</feature>
<evidence type="ECO:0000259" key="7">
    <source>
        <dbReference type="PROSITE" id="PS50922"/>
    </source>
</evidence>
<dbReference type="SMART" id="SM00724">
    <property type="entry name" value="TLC"/>
    <property type="match status" value="1"/>
</dbReference>
<dbReference type="GO" id="GO:0016020">
    <property type="term" value="C:membrane"/>
    <property type="evidence" value="ECO:0007669"/>
    <property type="project" value="UniProtKB-SubCell"/>
</dbReference>
<evidence type="ECO:0000256" key="6">
    <source>
        <dbReference type="SAM" id="Phobius"/>
    </source>
</evidence>
<dbReference type="InterPro" id="IPR042512">
    <property type="entry name" value="TLCD5"/>
</dbReference>
<feature type="transmembrane region" description="Helical" evidence="6">
    <location>
        <begin position="6"/>
        <end position="23"/>
    </location>
</feature>
<dbReference type="PANTHER" id="PTHR31898">
    <property type="entry name" value="TRANSMEMBRANE PROTEIN 136"/>
    <property type="match status" value="1"/>
</dbReference>
<evidence type="ECO:0000313" key="8">
    <source>
        <dbReference type="Ensembl" id="ENSNNAP00000020964.1"/>
    </source>
</evidence>
<dbReference type="Pfam" id="PF03798">
    <property type="entry name" value="TRAM_LAG1_CLN8"/>
    <property type="match status" value="1"/>
</dbReference>
<keyword evidence="4 5" id="KW-0472">Membrane</keyword>
<feature type="domain" description="TLC" evidence="7">
    <location>
        <begin position="28"/>
        <end position="217"/>
    </location>
</feature>
<protein>
    <recommendedName>
        <fullName evidence="7">TLC domain-containing protein</fullName>
    </recommendedName>
</protein>
<keyword evidence="2 5" id="KW-0812">Transmembrane</keyword>
<feature type="transmembrane region" description="Helical" evidence="6">
    <location>
        <begin position="35"/>
        <end position="55"/>
    </location>
</feature>
<evidence type="ECO:0000256" key="4">
    <source>
        <dbReference type="ARBA" id="ARBA00023136"/>
    </source>
</evidence>
<dbReference type="AlphaFoldDB" id="A0A8C6XXN0"/>
<feature type="transmembrane region" description="Helical" evidence="6">
    <location>
        <begin position="75"/>
        <end position="94"/>
    </location>
</feature>
<dbReference type="Ensembl" id="ENSNNAT00000021987.1">
    <property type="protein sequence ID" value="ENSNNAP00000020964.1"/>
    <property type="gene ID" value="ENSNNAG00000013886.1"/>
</dbReference>
<keyword evidence="3 6" id="KW-1133">Transmembrane helix</keyword>
<reference evidence="8" key="1">
    <citation type="submission" date="2025-08" db="UniProtKB">
        <authorList>
            <consortium name="Ensembl"/>
        </authorList>
    </citation>
    <scope>IDENTIFICATION</scope>
</reference>
<feature type="transmembrane region" description="Helical" evidence="6">
    <location>
        <begin position="151"/>
        <end position="174"/>
    </location>
</feature>
<dbReference type="PROSITE" id="PS50922">
    <property type="entry name" value="TLC"/>
    <property type="match status" value="1"/>
</dbReference>
<evidence type="ECO:0000256" key="1">
    <source>
        <dbReference type="ARBA" id="ARBA00004141"/>
    </source>
</evidence>
<proteinExistence type="predicted"/>
<dbReference type="PANTHER" id="PTHR31898:SF1">
    <property type="entry name" value="TLC DOMAIN-CONTAINING PROTEIN 5"/>
    <property type="match status" value="1"/>
</dbReference>
<keyword evidence="9" id="KW-1185">Reference proteome</keyword>